<sequence length="530" mass="60444">MCSKASLAFILCTVFLYVSGTSGYKILCVFPIYFPSHYFLGNELAKGLAEAGHDVTMVTVFEEKNPPKNGKYKQIIMYDIIQTEKELLNKIANVSTIISQGSVFSNPLSFLSNFINVCYDITEQTLKNRKMQELIKSNQTFDVLLLPQFSLEALKGLAPHFKAHLVLFNNNAMITQMGHFVGVPNLPSINSEMLLGYTEQMNFQQRLLNTILNVVTRIGVLIYDYPRHKELVHKYISKDIDLTDIQYNAALVLSNSHTSLNLAEASVPVIKEIAGFHVRPPKKLPDDLQKYLDEAKDGVIYFSMGSNLKGIDLPNNTRKALMNAFSKRKENILWKFETDDMPGKPKNVRIEKWLPQSDILAHPNVKLFITHGGFLSSIETVYHGMPTVAIPAFGDQLINAKKAEAAGYTYIIELHQLSERTISTAIEEVLTNKKYRENVRHRSKIFHDRPVKPLDDAVYWVEYIVRHNGAQHLRVNYLKLSWYEFIMVDVIATILAVIFVLLYIVKKIVCSILDLRIKKIDEKAEKIKKQ</sequence>
<evidence type="ECO:0000256" key="4">
    <source>
        <dbReference type="RuleBase" id="RU003718"/>
    </source>
</evidence>
<reference evidence="6" key="1">
    <citation type="submission" date="2022-01" db="EMBL/GenBank/DDBJ databases">
        <authorList>
            <person name="King R."/>
        </authorList>
    </citation>
    <scope>NUCLEOTIDE SEQUENCE</scope>
</reference>
<keyword evidence="5" id="KW-1133">Transmembrane helix</keyword>
<evidence type="ECO:0000256" key="5">
    <source>
        <dbReference type="RuleBase" id="RU362059"/>
    </source>
</evidence>
<name>A0A9P0G678_9CUCU</name>
<gene>
    <name evidence="6" type="ORF">PSYICH_LOCUS1382</name>
</gene>
<dbReference type="GO" id="GO:0015020">
    <property type="term" value="F:glucuronosyltransferase activity"/>
    <property type="evidence" value="ECO:0007669"/>
    <property type="project" value="UniProtKB-EC"/>
</dbReference>
<evidence type="ECO:0000256" key="1">
    <source>
        <dbReference type="ARBA" id="ARBA00009995"/>
    </source>
</evidence>
<evidence type="ECO:0000256" key="2">
    <source>
        <dbReference type="ARBA" id="ARBA00022676"/>
    </source>
</evidence>
<feature type="signal peptide" evidence="5">
    <location>
        <begin position="1"/>
        <end position="23"/>
    </location>
</feature>
<protein>
    <recommendedName>
        <fullName evidence="5">UDP-glucuronosyltransferase</fullName>
        <ecNumber evidence="5">2.4.1.17</ecNumber>
    </recommendedName>
</protein>
<comment type="catalytic activity">
    <reaction evidence="5">
        <text>glucuronate acceptor + UDP-alpha-D-glucuronate = acceptor beta-D-glucuronoside + UDP + H(+)</text>
        <dbReference type="Rhea" id="RHEA:21032"/>
        <dbReference type="ChEBI" id="CHEBI:15378"/>
        <dbReference type="ChEBI" id="CHEBI:58052"/>
        <dbReference type="ChEBI" id="CHEBI:58223"/>
        <dbReference type="ChEBI" id="CHEBI:132367"/>
        <dbReference type="ChEBI" id="CHEBI:132368"/>
        <dbReference type="EC" id="2.4.1.17"/>
    </reaction>
</comment>
<proteinExistence type="inferred from homology"/>
<dbReference type="PANTHER" id="PTHR48043:SF159">
    <property type="entry name" value="EG:EG0003.4 PROTEIN-RELATED"/>
    <property type="match status" value="1"/>
</dbReference>
<dbReference type="SUPFAM" id="SSF53756">
    <property type="entry name" value="UDP-Glycosyltransferase/glycogen phosphorylase"/>
    <property type="match status" value="1"/>
</dbReference>
<dbReference type="PROSITE" id="PS00375">
    <property type="entry name" value="UDPGT"/>
    <property type="match status" value="1"/>
</dbReference>
<dbReference type="PANTHER" id="PTHR48043">
    <property type="entry name" value="EG:EG0003.4 PROTEIN-RELATED"/>
    <property type="match status" value="1"/>
</dbReference>
<keyword evidence="5" id="KW-0472">Membrane</keyword>
<dbReference type="InterPro" id="IPR035595">
    <property type="entry name" value="UDP_glycos_trans_CS"/>
</dbReference>
<dbReference type="Proteomes" id="UP001153636">
    <property type="component" value="Chromosome 1"/>
</dbReference>
<keyword evidence="5" id="KW-0732">Signal</keyword>
<evidence type="ECO:0000256" key="3">
    <source>
        <dbReference type="ARBA" id="ARBA00022679"/>
    </source>
</evidence>
<evidence type="ECO:0000313" key="6">
    <source>
        <dbReference type="EMBL" id="CAH1099471.1"/>
    </source>
</evidence>
<dbReference type="InterPro" id="IPR002213">
    <property type="entry name" value="UDP_glucos_trans"/>
</dbReference>
<feature type="chain" id="PRO_5040534229" description="UDP-glucuronosyltransferase" evidence="5">
    <location>
        <begin position="24"/>
        <end position="530"/>
    </location>
</feature>
<dbReference type="FunFam" id="3.40.50.2000:FF:000050">
    <property type="entry name" value="UDP-glucuronosyltransferase"/>
    <property type="match status" value="1"/>
</dbReference>
<comment type="similarity">
    <text evidence="1 4">Belongs to the UDP-glycosyltransferase family.</text>
</comment>
<evidence type="ECO:0000313" key="7">
    <source>
        <dbReference type="Proteomes" id="UP001153636"/>
    </source>
</evidence>
<organism evidence="6 7">
    <name type="scientific">Psylliodes chrysocephalus</name>
    <dbReference type="NCBI Taxonomy" id="3402493"/>
    <lineage>
        <taxon>Eukaryota</taxon>
        <taxon>Metazoa</taxon>
        <taxon>Ecdysozoa</taxon>
        <taxon>Arthropoda</taxon>
        <taxon>Hexapoda</taxon>
        <taxon>Insecta</taxon>
        <taxon>Pterygota</taxon>
        <taxon>Neoptera</taxon>
        <taxon>Endopterygota</taxon>
        <taxon>Coleoptera</taxon>
        <taxon>Polyphaga</taxon>
        <taxon>Cucujiformia</taxon>
        <taxon>Chrysomeloidea</taxon>
        <taxon>Chrysomelidae</taxon>
        <taxon>Galerucinae</taxon>
        <taxon>Alticini</taxon>
        <taxon>Psylliodes</taxon>
    </lineage>
</organism>
<dbReference type="Pfam" id="PF00201">
    <property type="entry name" value="UDPGT"/>
    <property type="match status" value="1"/>
</dbReference>
<dbReference type="EMBL" id="OV651813">
    <property type="protein sequence ID" value="CAH1099471.1"/>
    <property type="molecule type" value="Genomic_DNA"/>
</dbReference>
<dbReference type="GO" id="GO:0016020">
    <property type="term" value="C:membrane"/>
    <property type="evidence" value="ECO:0007669"/>
    <property type="project" value="UniProtKB-SubCell"/>
</dbReference>
<keyword evidence="5" id="KW-0812">Transmembrane</keyword>
<keyword evidence="2 4" id="KW-0328">Glycosyltransferase</keyword>
<accession>A0A9P0G678</accession>
<dbReference type="Gene3D" id="3.40.50.2000">
    <property type="entry name" value="Glycogen Phosphorylase B"/>
    <property type="match status" value="1"/>
</dbReference>
<keyword evidence="7" id="KW-1185">Reference proteome</keyword>
<keyword evidence="3 4" id="KW-0808">Transferase</keyword>
<dbReference type="EC" id="2.4.1.17" evidence="5"/>
<dbReference type="CDD" id="cd03784">
    <property type="entry name" value="GT1_Gtf-like"/>
    <property type="match status" value="1"/>
</dbReference>
<comment type="subcellular location">
    <subcellularLocation>
        <location evidence="5">Membrane</location>
        <topology evidence="5">Single-pass membrane protein</topology>
    </subcellularLocation>
</comment>
<dbReference type="AlphaFoldDB" id="A0A9P0G678"/>
<dbReference type="InterPro" id="IPR050271">
    <property type="entry name" value="UDP-glycosyltransferase"/>
</dbReference>
<feature type="transmembrane region" description="Helical" evidence="5">
    <location>
        <begin position="482"/>
        <end position="505"/>
    </location>
</feature>
<dbReference type="OrthoDB" id="5835829at2759"/>